<feature type="transmembrane region" description="Helical" evidence="2">
    <location>
        <begin position="62"/>
        <end position="80"/>
    </location>
</feature>
<keyword evidence="2" id="KW-1133">Transmembrane helix</keyword>
<keyword evidence="1" id="KW-0175">Coiled coil</keyword>
<keyword evidence="4" id="KW-1185">Reference proteome</keyword>
<sequence length="124" mass="13543">MASRILSTGARAVTSATPALRTVHIVRTVRTVRTFQTSAARLDAVAAPLPARKPIGALRGGLFGFFFGTTLAGGGVYYYALQEYKASNELLTEDIYALQNAVDRLSKYVGTLEEKMETLERKKK</sequence>
<evidence type="ECO:0000256" key="2">
    <source>
        <dbReference type="SAM" id="Phobius"/>
    </source>
</evidence>
<evidence type="ECO:0000256" key="1">
    <source>
        <dbReference type="SAM" id="Coils"/>
    </source>
</evidence>
<reference evidence="3" key="1">
    <citation type="submission" date="2023-06" db="EMBL/GenBank/DDBJ databases">
        <title>Genome-scale phylogeny and comparative genomics of the fungal order Sordariales.</title>
        <authorList>
            <consortium name="Lawrence Berkeley National Laboratory"/>
            <person name="Hensen N."/>
            <person name="Bonometti L."/>
            <person name="Westerberg I."/>
            <person name="Brannstrom I.O."/>
            <person name="Guillou S."/>
            <person name="Cros-Aarteil S."/>
            <person name="Calhoun S."/>
            <person name="Haridas S."/>
            <person name="Kuo A."/>
            <person name="Mondo S."/>
            <person name="Pangilinan J."/>
            <person name="Riley R."/>
            <person name="Labutti K."/>
            <person name="Andreopoulos B."/>
            <person name="Lipzen A."/>
            <person name="Chen C."/>
            <person name="Yanf M."/>
            <person name="Daum C."/>
            <person name="Ng V."/>
            <person name="Clum A."/>
            <person name="Steindorff A."/>
            <person name="Ohm R."/>
            <person name="Martin F."/>
            <person name="Silar P."/>
            <person name="Natvig D."/>
            <person name="Lalanne C."/>
            <person name="Gautier V."/>
            <person name="Ament-Velasquez S.L."/>
            <person name="Kruys A."/>
            <person name="Hutchinson M.I."/>
            <person name="Powell A.J."/>
            <person name="Barry K."/>
            <person name="Miller A.N."/>
            <person name="Grigoriev I.V."/>
            <person name="Debuchy R."/>
            <person name="Gladieux P."/>
            <person name="Thoren M.H."/>
            <person name="Johannesson H."/>
        </authorList>
    </citation>
    <scope>NUCLEOTIDE SEQUENCE</scope>
    <source>
        <strain evidence="3">CBS 606.72</strain>
    </source>
</reference>
<protein>
    <submittedName>
        <fullName evidence="3">Uncharacterized protein</fullName>
    </submittedName>
</protein>
<dbReference type="Proteomes" id="UP001175000">
    <property type="component" value="Unassembled WGS sequence"/>
</dbReference>
<proteinExistence type="predicted"/>
<feature type="coiled-coil region" evidence="1">
    <location>
        <begin position="81"/>
        <end position="122"/>
    </location>
</feature>
<keyword evidence="2" id="KW-0812">Transmembrane</keyword>
<dbReference type="PANTHER" id="PTHR37849:SF1">
    <property type="entry name" value="YALI0E11605P"/>
    <property type="match status" value="1"/>
</dbReference>
<accession>A0AA39XET5</accession>
<dbReference type="AlphaFoldDB" id="A0AA39XET5"/>
<name>A0AA39XET5_9PEZI</name>
<comment type="caution">
    <text evidence="3">The sequence shown here is derived from an EMBL/GenBank/DDBJ whole genome shotgun (WGS) entry which is preliminary data.</text>
</comment>
<evidence type="ECO:0000313" key="4">
    <source>
        <dbReference type="Proteomes" id="UP001175000"/>
    </source>
</evidence>
<keyword evidence="2" id="KW-0472">Membrane</keyword>
<gene>
    <name evidence="3" type="ORF">B0T14DRAFT_469137</name>
</gene>
<organism evidence="3 4">
    <name type="scientific">Immersiella caudata</name>
    <dbReference type="NCBI Taxonomy" id="314043"/>
    <lineage>
        <taxon>Eukaryota</taxon>
        <taxon>Fungi</taxon>
        <taxon>Dikarya</taxon>
        <taxon>Ascomycota</taxon>
        <taxon>Pezizomycotina</taxon>
        <taxon>Sordariomycetes</taxon>
        <taxon>Sordariomycetidae</taxon>
        <taxon>Sordariales</taxon>
        <taxon>Lasiosphaeriaceae</taxon>
        <taxon>Immersiella</taxon>
    </lineage>
</organism>
<evidence type="ECO:0000313" key="3">
    <source>
        <dbReference type="EMBL" id="KAK0632395.1"/>
    </source>
</evidence>
<dbReference type="PANTHER" id="PTHR37849">
    <property type="entry name" value="YALI0E11605P"/>
    <property type="match status" value="1"/>
</dbReference>
<dbReference type="EMBL" id="JAULSU010000001">
    <property type="protein sequence ID" value="KAK0632395.1"/>
    <property type="molecule type" value="Genomic_DNA"/>
</dbReference>